<feature type="binding site" evidence="9">
    <location>
        <position position="79"/>
    </location>
    <ligand>
        <name>Mg(2+)</name>
        <dbReference type="ChEBI" id="CHEBI:18420"/>
        <label>1</label>
        <note>catalytic</note>
    </ligand>
</feature>
<feature type="binding site" evidence="9">
    <location>
        <position position="60"/>
    </location>
    <ligand>
        <name>Mg(2+)</name>
        <dbReference type="ChEBI" id="CHEBI:18420"/>
        <label>1</label>
        <note>catalytic</note>
    </ligand>
</feature>
<dbReference type="GO" id="GO:0006020">
    <property type="term" value="P:inositol metabolic process"/>
    <property type="evidence" value="ECO:0007669"/>
    <property type="project" value="TreeGrafter"/>
</dbReference>
<feature type="binding site" evidence="9">
    <location>
        <position position="80"/>
    </location>
    <ligand>
        <name>Mg(2+)</name>
        <dbReference type="ChEBI" id="CHEBI:18420"/>
        <label>1</label>
        <note>catalytic</note>
    </ligand>
</feature>
<feature type="binding site" evidence="9">
    <location>
        <position position="77"/>
    </location>
    <ligand>
        <name>Mg(2+)</name>
        <dbReference type="ChEBI" id="CHEBI:18420"/>
        <label>1</label>
        <note>catalytic</note>
    </ligand>
</feature>
<evidence type="ECO:0000256" key="3">
    <source>
        <dbReference type="ARBA" id="ARBA00009759"/>
    </source>
</evidence>
<dbReference type="AlphaFoldDB" id="A0A2N5D8F6"/>
<keyword evidence="12" id="KW-1185">Reference proteome</keyword>
<evidence type="ECO:0000313" key="11">
    <source>
        <dbReference type="EMBL" id="PLR22355.1"/>
    </source>
</evidence>
<evidence type="ECO:0000256" key="5">
    <source>
        <dbReference type="ARBA" id="ARBA00019784"/>
    </source>
</evidence>
<evidence type="ECO:0000256" key="4">
    <source>
        <dbReference type="ARBA" id="ARBA00013106"/>
    </source>
</evidence>
<dbReference type="GO" id="GO:0046872">
    <property type="term" value="F:metal ion binding"/>
    <property type="evidence" value="ECO:0007669"/>
    <property type="project" value="UniProtKB-KW"/>
</dbReference>
<dbReference type="Gene3D" id="3.40.190.80">
    <property type="match status" value="1"/>
</dbReference>
<dbReference type="InterPro" id="IPR033942">
    <property type="entry name" value="IMPase"/>
</dbReference>
<evidence type="ECO:0000256" key="7">
    <source>
        <dbReference type="ARBA" id="ARBA00022801"/>
    </source>
</evidence>
<keyword evidence="8 9" id="KW-0460">Magnesium</keyword>
<proteinExistence type="inferred from homology"/>
<organism evidence="11 12">
    <name type="scientific">Caulobacter zeae</name>
    <dbReference type="NCBI Taxonomy" id="2055137"/>
    <lineage>
        <taxon>Bacteria</taxon>
        <taxon>Pseudomonadati</taxon>
        <taxon>Pseudomonadota</taxon>
        <taxon>Alphaproteobacteria</taxon>
        <taxon>Caulobacterales</taxon>
        <taxon>Caulobacteraceae</taxon>
        <taxon>Caulobacter</taxon>
    </lineage>
</organism>
<dbReference type="InterPro" id="IPR020583">
    <property type="entry name" value="Inositol_monoP_metal-BS"/>
</dbReference>
<comment type="cofactor">
    <cofactor evidence="2 9 10">
        <name>Mg(2+)</name>
        <dbReference type="ChEBI" id="CHEBI:18420"/>
    </cofactor>
</comment>
<evidence type="ECO:0000256" key="1">
    <source>
        <dbReference type="ARBA" id="ARBA00001033"/>
    </source>
</evidence>
<dbReference type="GO" id="GO:0007165">
    <property type="term" value="P:signal transduction"/>
    <property type="evidence" value="ECO:0007669"/>
    <property type="project" value="TreeGrafter"/>
</dbReference>
<protein>
    <recommendedName>
        <fullName evidence="5 10">Inositol-1-monophosphatase</fullName>
        <ecNumber evidence="4 10">3.1.3.25</ecNumber>
    </recommendedName>
</protein>
<dbReference type="InterPro" id="IPR020550">
    <property type="entry name" value="Inositol_monophosphatase_CS"/>
</dbReference>
<dbReference type="PANTHER" id="PTHR20854:SF4">
    <property type="entry name" value="INOSITOL-1-MONOPHOSPHATASE-RELATED"/>
    <property type="match status" value="1"/>
</dbReference>
<dbReference type="FunFam" id="3.40.190.80:FF:000020">
    <property type="entry name" value="Fructose-1,6-bisphosphatase/inositol-1-monophosphatase"/>
    <property type="match status" value="1"/>
</dbReference>
<dbReference type="EC" id="3.1.3.25" evidence="4 10"/>
<dbReference type="FunFam" id="3.30.540.10:FF:000003">
    <property type="entry name" value="Inositol-1-monophosphatase"/>
    <property type="match status" value="1"/>
</dbReference>
<dbReference type="SUPFAM" id="SSF56655">
    <property type="entry name" value="Carbohydrate phosphatase"/>
    <property type="match status" value="1"/>
</dbReference>
<dbReference type="GO" id="GO:0008934">
    <property type="term" value="F:inositol monophosphate 1-phosphatase activity"/>
    <property type="evidence" value="ECO:0007669"/>
    <property type="project" value="InterPro"/>
</dbReference>
<name>A0A2N5D8F6_9CAUL</name>
<dbReference type="InterPro" id="IPR022337">
    <property type="entry name" value="Inositol_monophosphatase_SuhB"/>
</dbReference>
<gene>
    <name evidence="11" type="ORF">SGCZBJ_18625</name>
</gene>
<dbReference type="PROSITE" id="PS00630">
    <property type="entry name" value="IMP_2"/>
    <property type="match status" value="1"/>
</dbReference>
<evidence type="ECO:0000313" key="12">
    <source>
        <dbReference type="Proteomes" id="UP000234479"/>
    </source>
</evidence>
<evidence type="ECO:0000256" key="2">
    <source>
        <dbReference type="ARBA" id="ARBA00001946"/>
    </source>
</evidence>
<reference evidence="11 12" key="1">
    <citation type="submission" date="2017-12" db="EMBL/GenBank/DDBJ databases">
        <title>The genome sequence of Caulobacter sp. 410.</title>
        <authorList>
            <person name="Gao J."/>
            <person name="Mao X."/>
            <person name="Sun J."/>
        </authorList>
    </citation>
    <scope>NUCLEOTIDE SEQUENCE [LARGE SCALE GENOMIC DNA]</scope>
    <source>
        <strain evidence="11 12">410</strain>
    </source>
</reference>
<dbReference type="PANTHER" id="PTHR20854">
    <property type="entry name" value="INOSITOL MONOPHOSPHATASE"/>
    <property type="match status" value="1"/>
</dbReference>
<comment type="similarity">
    <text evidence="3 10">Belongs to the inositol monophosphatase superfamily.</text>
</comment>
<dbReference type="CDD" id="cd01639">
    <property type="entry name" value="IMPase"/>
    <property type="match status" value="1"/>
</dbReference>
<dbReference type="GO" id="GO:0046854">
    <property type="term" value="P:phosphatidylinositol phosphate biosynthetic process"/>
    <property type="evidence" value="ECO:0007669"/>
    <property type="project" value="InterPro"/>
</dbReference>
<dbReference type="Gene3D" id="3.30.540.10">
    <property type="entry name" value="Fructose-1,6-Bisphosphatase, subunit A, domain 1"/>
    <property type="match status" value="1"/>
</dbReference>
<sequence length="255" mass="27630">MIDAARKAARGLARDFGEVTELQVSKKGAGDFVTNADLKAEQTLFEILSKARPGYSFLGEERGMVEGTDKTHTWIVDPLDGTTNFMHAIPHFAVNIALQREGEVVAGVTYNPITHDLFWVEKGRGAFLGAEKRLRVAARKHLDESVLATGVPFVGKPGHGQFLKELHQVSQKVAGVRRFGAASLDLAWVAAGRFDAYWERNLKPWDVAAGVLMVQESGGKVTTIEEHGDPVQGASILASNPELHPQVLKALQAAG</sequence>
<evidence type="ECO:0000256" key="6">
    <source>
        <dbReference type="ARBA" id="ARBA00022723"/>
    </source>
</evidence>
<evidence type="ECO:0000256" key="8">
    <source>
        <dbReference type="ARBA" id="ARBA00022842"/>
    </source>
</evidence>
<accession>A0A2N5D8F6</accession>
<feature type="binding site" evidence="9">
    <location>
        <position position="206"/>
    </location>
    <ligand>
        <name>Mg(2+)</name>
        <dbReference type="ChEBI" id="CHEBI:18420"/>
        <label>1</label>
        <note>catalytic</note>
    </ligand>
</feature>
<dbReference type="Proteomes" id="UP000234479">
    <property type="component" value="Unassembled WGS sequence"/>
</dbReference>
<dbReference type="PRINTS" id="PR01959">
    <property type="entry name" value="SBIMPHPHTASE"/>
</dbReference>
<dbReference type="OrthoDB" id="9785695at2"/>
<comment type="catalytic activity">
    <reaction evidence="1 10">
        <text>a myo-inositol phosphate + H2O = myo-inositol + phosphate</text>
        <dbReference type="Rhea" id="RHEA:24056"/>
        <dbReference type="ChEBI" id="CHEBI:15377"/>
        <dbReference type="ChEBI" id="CHEBI:17268"/>
        <dbReference type="ChEBI" id="CHEBI:43474"/>
        <dbReference type="ChEBI" id="CHEBI:84139"/>
        <dbReference type="EC" id="3.1.3.25"/>
    </reaction>
</comment>
<dbReference type="PROSITE" id="PS00629">
    <property type="entry name" value="IMP_1"/>
    <property type="match status" value="1"/>
</dbReference>
<dbReference type="EMBL" id="PJRS01000039">
    <property type="protein sequence ID" value="PLR22355.1"/>
    <property type="molecule type" value="Genomic_DNA"/>
</dbReference>
<dbReference type="PRINTS" id="PR00377">
    <property type="entry name" value="IMPHPHTASES"/>
</dbReference>
<keyword evidence="7 10" id="KW-0378">Hydrolase</keyword>
<keyword evidence="6 9" id="KW-0479">Metal-binding</keyword>
<comment type="caution">
    <text evidence="11">The sequence shown here is derived from an EMBL/GenBank/DDBJ whole genome shotgun (WGS) entry which is preliminary data.</text>
</comment>
<dbReference type="Pfam" id="PF00459">
    <property type="entry name" value="Inositol_P"/>
    <property type="match status" value="1"/>
</dbReference>
<dbReference type="InterPro" id="IPR000760">
    <property type="entry name" value="Inositol_monophosphatase-like"/>
</dbReference>
<evidence type="ECO:0000256" key="10">
    <source>
        <dbReference type="RuleBase" id="RU364068"/>
    </source>
</evidence>
<evidence type="ECO:0000256" key="9">
    <source>
        <dbReference type="PIRSR" id="PIRSR600760-2"/>
    </source>
</evidence>